<dbReference type="Proteomes" id="UP000742024">
    <property type="component" value="Unassembled WGS sequence"/>
</dbReference>
<dbReference type="EMBL" id="SRPS01000129">
    <property type="protein sequence ID" value="KAG5966873.1"/>
    <property type="molecule type" value="Genomic_DNA"/>
</dbReference>
<organism evidence="4 6">
    <name type="scientific">Claviceps arundinis</name>
    <dbReference type="NCBI Taxonomy" id="1623583"/>
    <lineage>
        <taxon>Eukaryota</taxon>
        <taxon>Fungi</taxon>
        <taxon>Dikarya</taxon>
        <taxon>Ascomycota</taxon>
        <taxon>Pezizomycotina</taxon>
        <taxon>Sordariomycetes</taxon>
        <taxon>Hypocreomycetidae</taxon>
        <taxon>Hypocreales</taxon>
        <taxon>Clavicipitaceae</taxon>
        <taxon>Claviceps</taxon>
    </lineage>
</organism>
<keyword evidence="5" id="KW-1185">Reference proteome</keyword>
<dbReference type="Pfam" id="PF20263">
    <property type="entry name" value="LYRM2-like"/>
    <property type="match status" value="1"/>
</dbReference>
<dbReference type="Proteomes" id="UP000784919">
    <property type="component" value="Unassembled WGS sequence"/>
</dbReference>
<name>A0A9P7MR05_9HYPO</name>
<dbReference type="InterPro" id="IPR046896">
    <property type="entry name" value="Cup1-like_N"/>
</dbReference>
<dbReference type="AlphaFoldDB" id="A0A9P7MR05"/>
<evidence type="ECO:0000313" key="5">
    <source>
        <dbReference type="Proteomes" id="UP000742024"/>
    </source>
</evidence>
<feature type="region of interest" description="Disordered" evidence="1">
    <location>
        <begin position="401"/>
        <end position="424"/>
    </location>
</feature>
<accession>A0A9P7MR05</accession>
<feature type="compositionally biased region" description="Basic and acidic residues" evidence="1">
    <location>
        <begin position="166"/>
        <end position="175"/>
    </location>
</feature>
<evidence type="ECO:0000259" key="2">
    <source>
        <dbReference type="Pfam" id="PF20263"/>
    </source>
</evidence>
<dbReference type="CDD" id="cd20273">
    <property type="entry name" value="Complex1_LYR_unchar"/>
    <property type="match status" value="1"/>
</dbReference>
<feature type="domain" description="LYR motif-containing protein Cup1-like N-terminal" evidence="2">
    <location>
        <begin position="17"/>
        <end position="98"/>
    </location>
</feature>
<feature type="region of interest" description="Disordered" evidence="1">
    <location>
        <begin position="119"/>
        <end position="175"/>
    </location>
</feature>
<evidence type="ECO:0000313" key="4">
    <source>
        <dbReference type="EMBL" id="KAG5966873.1"/>
    </source>
</evidence>
<reference evidence="4 5" key="1">
    <citation type="journal article" date="2020" name="bioRxiv">
        <title>Whole genome comparisons of ergot fungi reveals the divergence and evolution of species within the genus Claviceps are the result of varying mechanisms driving genome evolution and host range expansion.</title>
        <authorList>
            <person name="Wyka S.A."/>
            <person name="Mondo S.J."/>
            <person name="Liu M."/>
            <person name="Dettman J."/>
            <person name="Nalam V."/>
            <person name="Broders K.D."/>
        </authorList>
    </citation>
    <scope>NUCLEOTIDE SEQUENCE</scope>
    <source>
        <strain evidence="4">CCC 1102</strain>
        <strain evidence="3 5">LM583</strain>
    </source>
</reference>
<dbReference type="OrthoDB" id="5521299at2759"/>
<sequence length="424" mass="48029">MPASWHPVPLSLKPLQLYRHLLREASYLPPAFRKVVDSTIQKRFHDHKIKDALLTKRLAKAKSSLRMLRAANSGDKDAMQNLVMKGFGRMGLRRRELMSELVKPQGPGDSEALESLLAESTVSSTTQETPAQETPAQETPAQETPAQETPAQETPARETPSQETPAQEKLRNSKNAFFEKWDTPKLLKLLHSMKQQQGATKSSTSWHKGTLKAINPEHFIPETNIWGKPPAACVVTAKRAHWWRRMAEKMMPPLGKGEWELLEQLSQGGQDAGEWAIPSRRPLALTRQSKRMSKSKAGTSNHWDWEAYIARPTANVERQRSRALRRRSGLQGSGPYAGHELSKEVSGRWFRRVYNRAWQISSKMEQDPNTLNYKFEWGRAMPKLPSAIPLQMQIFEGVDERGNLPCEKPDAAPSTPRREPATRT</sequence>
<gene>
    <name evidence="4" type="ORF">E4U56_001080</name>
    <name evidence="3" type="ORF">E4U57_007069</name>
</gene>
<evidence type="ECO:0000313" key="6">
    <source>
        <dbReference type="Proteomes" id="UP000784919"/>
    </source>
</evidence>
<dbReference type="EMBL" id="SRPR01000068">
    <property type="protein sequence ID" value="KAG5962398.1"/>
    <property type="molecule type" value="Genomic_DNA"/>
</dbReference>
<evidence type="ECO:0000313" key="3">
    <source>
        <dbReference type="EMBL" id="KAG5962398.1"/>
    </source>
</evidence>
<evidence type="ECO:0000256" key="1">
    <source>
        <dbReference type="SAM" id="MobiDB-lite"/>
    </source>
</evidence>
<feature type="region of interest" description="Disordered" evidence="1">
    <location>
        <begin position="318"/>
        <end position="340"/>
    </location>
</feature>
<proteinExistence type="predicted"/>
<comment type="caution">
    <text evidence="4">The sequence shown here is derived from an EMBL/GenBank/DDBJ whole genome shotgun (WGS) entry which is preliminary data.</text>
</comment>
<protein>
    <recommendedName>
        <fullName evidence="2">LYR motif-containing protein Cup1-like N-terminal domain-containing protein</fullName>
    </recommendedName>
</protein>
<feature type="compositionally biased region" description="Polar residues" evidence="1">
    <location>
        <begin position="119"/>
        <end position="152"/>
    </location>
</feature>